<dbReference type="AlphaFoldDB" id="A0A383CKX6"/>
<name>A0A383CKX6_9ZZZZ</name>
<proteinExistence type="predicted"/>
<dbReference type="EMBL" id="UINC01209854">
    <property type="protein sequence ID" value="SVE33056.1"/>
    <property type="molecule type" value="Genomic_DNA"/>
</dbReference>
<organism evidence="1">
    <name type="scientific">marine metagenome</name>
    <dbReference type="NCBI Taxonomy" id="408172"/>
    <lineage>
        <taxon>unclassified sequences</taxon>
        <taxon>metagenomes</taxon>
        <taxon>ecological metagenomes</taxon>
    </lineage>
</organism>
<evidence type="ECO:0000313" key="1">
    <source>
        <dbReference type="EMBL" id="SVE33056.1"/>
    </source>
</evidence>
<feature type="non-terminal residue" evidence="1">
    <location>
        <position position="1"/>
    </location>
</feature>
<protein>
    <submittedName>
        <fullName evidence="1">Uncharacterized protein</fullName>
    </submittedName>
</protein>
<sequence>SWVAVSPRAPGPAITASVHKASTTRALVRQYASF</sequence>
<reference evidence="1" key="1">
    <citation type="submission" date="2018-05" db="EMBL/GenBank/DDBJ databases">
        <authorList>
            <person name="Lanie J.A."/>
            <person name="Ng W.-L."/>
            <person name="Kazmierczak K.M."/>
            <person name="Andrzejewski T.M."/>
            <person name="Davidsen T.M."/>
            <person name="Wayne K.J."/>
            <person name="Tettelin H."/>
            <person name="Glass J.I."/>
            <person name="Rusch D."/>
            <person name="Podicherti R."/>
            <person name="Tsui H.-C.T."/>
            <person name="Winkler M.E."/>
        </authorList>
    </citation>
    <scope>NUCLEOTIDE SEQUENCE</scope>
</reference>
<gene>
    <name evidence="1" type="ORF">METZ01_LOCUS485910</name>
</gene>
<accession>A0A383CKX6</accession>
<feature type="non-terminal residue" evidence="1">
    <location>
        <position position="34"/>
    </location>
</feature>